<keyword evidence="3" id="KW-0540">Nuclease</keyword>
<protein>
    <submittedName>
        <fullName evidence="3">Restriction endonuclease</fullName>
    </submittedName>
</protein>
<dbReference type="InterPro" id="IPR007560">
    <property type="entry name" value="Restrct_endonuc_IV_Mrr"/>
</dbReference>
<evidence type="ECO:0000259" key="2">
    <source>
        <dbReference type="Pfam" id="PF04471"/>
    </source>
</evidence>
<sequence length="216" mass="23516">MDHPSPIEPRETSIVRTVLVTTGIASGSLLAGAAGTWLLVTVVRVLIHVVQDYWPWLVGVLVLLIVLAGAIAVLNEAAKHEADQREERLKSIARFERVDVMTGTEFEELIADLLRRDGYRDVAVIGRSGDRGVDITARTPDGHKIAVQCKRQARKVPADRIRNLIGAVHSTYAGHRGVLVTNSGYTVQAQSEGRGRLVLIGREELGSWMAGTSLVI</sequence>
<dbReference type="Proteomes" id="UP000305238">
    <property type="component" value="Unassembled WGS sequence"/>
</dbReference>
<keyword evidence="3" id="KW-0378">Hydrolase</keyword>
<evidence type="ECO:0000313" key="4">
    <source>
        <dbReference type="Proteomes" id="UP000305238"/>
    </source>
</evidence>
<evidence type="ECO:0000256" key="1">
    <source>
        <dbReference type="SAM" id="Phobius"/>
    </source>
</evidence>
<dbReference type="GO" id="GO:0009307">
    <property type="term" value="P:DNA restriction-modification system"/>
    <property type="evidence" value="ECO:0007669"/>
    <property type="project" value="InterPro"/>
</dbReference>
<dbReference type="EMBL" id="VCKZ01000063">
    <property type="protein sequence ID" value="TMR40239.1"/>
    <property type="molecule type" value="Genomic_DNA"/>
</dbReference>
<feature type="domain" description="Restriction endonuclease type IV Mrr" evidence="2">
    <location>
        <begin position="99"/>
        <end position="209"/>
    </location>
</feature>
<accession>A0A5S4H5E5</accession>
<dbReference type="GO" id="GO:0003677">
    <property type="term" value="F:DNA binding"/>
    <property type="evidence" value="ECO:0007669"/>
    <property type="project" value="InterPro"/>
</dbReference>
<dbReference type="PANTHER" id="PTHR30015">
    <property type="entry name" value="MRR RESTRICTION SYSTEM PROTEIN"/>
    <property type="match status" value="1"/>
</dbReference>
<organism evidence="3 4">
    <name type="scientific">Actinomadura geliboluensis</name>
    <dbReference type="NCBI Taxonomy" id="882440"/>
    <lineage>
        <taxon>Bacteria</taxon>
        <taxon>Bacillati</taxon>
        <taxon>Actinomycetota</taxon>
        <taxon>Actinomycetes</taxon>
        <taxon>Streptosporangiales</taxon>
        <taxon>Thermomonosporaceae</taxon>
        <taxon>Actinomadura</taxon>
    </lineage>
</organism>
<dbReference type="InterPro" id="IPR011335">
    <property type="entry name" value="Restrct_endonuc-II-like"/>
</dbReference>
<evidence type="ECO:0000313" key="3">
    <source>
        <dbReference type="EMBL" id="TMR40239.1"/>
    </source>
</evidence>
<dbReference type="GO" id="GO:0015666">
    <property type="term" value="F:restriction endodeoxyribonuclease activity"/>
    <property type="evidence" value="ECO:0007669"/>
    <property type="project" value="TreeGrafter"/>
</dbReference>
<keyword evidence="1" id="KW-1133">Transmembrane helix</keyword>
<dbReference type="Gene3D" id="3.40.1350.10">
    <property type="match status" value="1"/>
</dbReference>
<dbReference type="InterPro" id="IPR052906">
    <property type="entry name" value="Type_IV_Methyl-Rstrct_Enzyme"/>
</dbReference>
<keyword evidence="3" id="KW-0255">Endonuclease</keyword>
<dbReference type="AlphaFoldDB" id="A0A5S4H5E5"/>
<gene>
    <name evidence="3" type="ORF">ETD96_11700</name>
</gene>
<name>A0A5S4H5E5_9ACTN</name>
<keyword evidence="4" id="KW-1185">Reference proteome</keyword>
<dbReference type="OrthoDB" id="5181666at2"/>
<keyword evidence="1" id="KW-0472">Membrane</keyword>
<feature type="transmembrane region" description="Helical" evidence="1">
    <location>
        <begin position="18"/>
        <end position="47"/>
    </location>
</feature>
<dbReference type="PANTHER" id="PTHR30015:SF6">
    <property type="entry name" value="SLL1429 PROTEIN"/>
    <property type="match status" value="1"/>
</dbReference>
<proteinExistence type="predicted"/>
<comment type="caution">
    <text evidence="3">The sequence shown here is derived from an EMBL/GenBank/DDBJ whole genome shotgun (WGS) entry which is preliminary data.</text>
</comment>
<dbReference type="Pfam" id="PF04471">
    <property type="entry name" value="Mrr_cat"/>
    <property type="match status" value="1"/>
</dbReference>
<keyword evidence="1" id="KW-0812">Transmembrane</keyword>
<dbReference type="InterPro" id="IPR011856">
    <property type="entry name" value="tRNA_endonuc-like_dom_sf"/>
</dbReference>
<reference evidence="3 4" key="1">
    <citation type="submission" date="2019-05" db="EMBL/GenBank/DDBJ databases">
        <title>Draft genome sequence of Actinomadura geliboluensis A8036.</title>
        <authorList>
            <person name="Saricaoglu S."/>
            <person name="Isik K."/>
        </authorList>
    </citation>
    <scope>NUCLEOTIDE SEQUENCE [LARGE SCALE GENOMIC DNA]</scope>
    <source>
        <strain evidence="3 4">A8036</strain>
    </source>
</reference>
<dbReference type="SUPFAM" id="SSF52980">
    <property type="entry name" value="Restriction endonuclease-like"/>
    <property type="match status" value="1"/>
</dbReference>
<feature type="transmembrane region" description="Helical" evidence="1">
    <location>
        <begin position="53"/>
        <end position="75"/>
    </location>
</feature>